<keyword evidence="3" id="KW-0645">Protease</keyword>
<dbReference type="Gene3D" id="3.30.1380.10">
    <property type="match status" value="1"/>
</dbReference>
<keyword evidence="5" id="KW-0732">Signal</keyword>
<protein>
    <recommendedName>
        <fullName evidence="11">Murein endopeptidase K</fullName>
    </recommendedName>
</protein>
<keyword evidence="9" id="KW-0961">Cell wall biogenesis/degradation</keyword>
<reference evidence="12" key="1">
    <citation type="submission" date="2022-12" db="EMBL/GenBank/DDBJ databases">
        <title>Reference genome sequencing for broad-spectrum identification of bacterial and archaeal isolates by mass spectrometry.</title>
        <authorList>
            <person name="Sekiguchi Y."/>
            <person name="Tourlousse D.M."/>
        </authorList>
    </citation>
    <scope>NUCLEOTIDE SEQUENCE</scope>
    <source>
        <strain evidence="12">ASRB1</strain>
    </source>
</reference>
<evidence type="ECO:0000256" key="9">
    <source>
        <dbReference type="ARBA" id="ARBA00023316"/>
    </source>
</evidence>
<dbReference type="SUPFAM" id="SSF55166">
    <property type="entry name" value="Hedgehog/DD-peptidase"/>
    <property type="match status" value="1"/>
</dbReference>
<accession>A0A9W6D0R3</accession>
<dbReference type="GO" id="GO:0071555">
    <property type="term" value="P:cell wall organization"/>
    <property type="evidence" value="ECO:0007669"/>
    <property type="project" value="UniProtKB-KW"/>
</dbReference>
<dbReference type="InterPro" id="IPR009045">
    <property type="entry name" value="Zn_M74/Hedgehog-like"/>
</dbReference>
<dbReference type="GO" id="GO:0006508">
    <property type="term" value="P:proteolysis"/>
    <property type="evidence" value="ECO:0007669"/>
    <property type="project" value="UniProtKB-KW"/>
</dbReference>
<dbReference type="GO" id="GO:0008237">
    <property type="term" value="F:metallopeptidase activity"/>
    <property type="evidence" value="ECO:0007669"/>
    <property type="project" value="UniProtKB-KW"/>
</dbReference>
<dbReference type="EMBL" id="BSDR01000001">
    <property type="protein sequence ID" value="GLI33178.1"/>
    <property type="molecule type" value="Genomic_DNA"/>
</dbReference>
<comment type="caution">
    <text evidence="12">The sequence shown here is derived from an EMBL/GenBank/DDBJ whole genome shotgun (WGS) entry which is preliminary data.</text>
</comment>
<comment type="cofactor">
    <cofactor evidence="1">
        <name>Zn(2+)</name>
        <dbReference type="ChEBI" id="CHEBI:29105"/>
    </cofactor>
</comment>
<comment type="pathway">
    <text evidence="2">Cell wall biogenesis; cell wall polysaccharide biosynthesis.</text>
</comment>
<proteinExistence type="inferred from homology"/>
<dbReference type="PANTHER" id="PTHR37425">
    <property type="match status" value="1"/>
</dbReference>
<keyword evidence="13" id="KW-1185">Reference proteome</keyword>
<dbReference type="GO" id="GO:0046872">
    <property type="term" value="F:metal ion binding"/>
    <property type="evidence" value="ECO:0007669"/>
    <property type="project" value="UniProtKB-KW"/>
</dbReference>
<evidence type="ECO:0000256" key="2">
    <source>
        <dbReference type="ARBA" id="ARBA00004776"/>
    </source>
</evidence>
<comment type="similarity">
    <text evidence="10">Belongs to the peptidase M15 family.</text>
</comment>
<evidence type="ECO:0000256" key="11">
    <source>
        <dbReference type="ARBA" id="ARBA00093666"/>
    </source>
</evidence>
<evidence type="ECO:0000256" key="1">
    <source>
        <dbReference type="ARBA" id="ARBA00001947"/>
    </source>
</evidence>
<evidence type="ECO:0000313" key="12">
    <source>
        <dbReference type="EMBL" id="GLI33178.1"/>
    </source>
</evidence>
<evidence type="ECO:0000256" key="8">
    <source>
        <dbReference type="ARBA" id="ARBA00023049"/>
    </source>
</evidence>
<evidence type="ECO:0000256" key="5">
    <source>
        <dbReference type="ARBA" id="ARBA00022729"/>
    </source>
</evidence>
<evidence type="ECO:0000256" key="10">
    <source>
        <dbReference type="ARBA" id="ARBA00093448"/>
    </source>
</evidence>
<dbReference type="AlphaFoldDB" id="A0A9W6D0R3"/>
<evidence type="ECO:0000256" key="4">
    <source>
        <dbReference type="ARBA" id="ARBA00022723"/>
    </source>
</evidence>
<keyword evidence="6" id="KW-0378">Hydrolase</keyword>
<evidence type="ECO:0000313" key="13">
    <source>
        <dbReference type="Proteomes" id="UP001144372"/>
    </source>
</evidence>
<dbReference type="Proteomes" id="UP001144372">
    <property type="component" value="Unassembled WGS sequence"/>
</dbReference>
<sequence>MGLTVMGIDGMLPEILSGKLKAMENGGAMFDLRFSRLFLFCLMLFFLSPPVWAEKGPDRFFLMGDGSIHIKNVRSGQDASITLLTPDGDLNEEGFNKVDELFGFPTWEKEEHISPRLIFMLDYFSDLVAPGKVIQLESGYRSPEYNSSLRNSGGNVAKTSQHIDGMALDFSIEGVNGKELWEIIRSRNCCGVGHYGGSSIHLDSARPRFWEAATSKVKTGESDYNRRIYVSSDYDRYRPGDAVRLSFSSVSVFGFGIGRTVSFVNDSEGSHTVAAAQIRNQEDDDCILIKDRKASRFIHLSVPPALREGKYRMKVDFCRRPFEQMPEWTLSNEIEISKSGP</sequence>
<name>A0A9W6D0R3_9BACT</name>
<dbReference type="PANTHER" id="PTHR37425:SF1">
    <property type="entry name" value="OUTER MEMBRANE PROTEIN"/>
    <property type="match status" value="1"/>
</dbReference>
<evidence type="ECO:0000256" key="3">
    <source>
        <dbReference type="ARBA" id="ARBA00022670"/>
    </source>
</evidence>
<dbReference type="Pfam" id="PF05951">
    <property type="entry name" value="Peptidase_M15_2"/>
    <property type="match status" value="1"/>
</dbReference>
<keyword evidence="4" id="KW-0479">Metal-binding</keyword>
<keyword evidence="7" id="KW-0862">Zinc</keyword>
<evidence type="ECO:0000256" key="7">
    <source>
        <dbReference type="ARBA" id="ARBA00022833"/>
    </source>
</evidence>
<keyword evidence="8" id="KW-0482">Metalloprotease</keyword>
<organism evidence="12 13">
    <name type="scientific">Desulforhabdus amnigena</name>
    <dbReference type="NCBI Taxonomy" id="40218"/>
    <lineage>
        <taxon>Bacteria</taxon>
        <taxon>Pseudomonadati</taxon>
        <taxon>Thermodesulfobacteriota</taxon>
        <taxon>Syntrophobacteria</taxon>
        <taxon>Syntrophobacterales</taxon>
        <taxon>Syntrophobacteraceae</taxon>
        <taxon>Desulforhabdus</taxon>
    </lineage>
</organism>
<evidence type="ECO:0000256" key="6">
    <source>
        <dbReference type="ARBA" id="ARBA00022801"/>
    </source>
</evidence>
<gene>
    <name evidence="12" type="ORF">DAMNIGENAA_06110</name>
</gene>
<dbReference type="InterPro" id="IPR010275">
    <property type="entry name" value="MepK"/>
</dbReference>